<feature type="compositionally biased region" description="Polar residues" evidence="7">
    <location>
        <begin position="1256"/>
        <end position="1267"/>
    </location>
</feature>
<dbReference type="InterPro" id="IPR032147">
    <property type="entry name" value="Cic_dom"/>
</dbReference>
<feature type="region of interest" description="Disordered" evidence="7">
    <location>
        <begin position="474"/>
        <end position="593"/>
    </location>
</feature>
<dbReference type="PROSITE" id="PS50118">
    <property type="entry name" value="HMG_BOX_2"/>
    <property type="match status" value="1"/>
</dbReference>
<dbReference type="PANTHER" id="PTHR13059:SF13">
    <property type="entry name" value="PROTEIN CAPICUA HOMOLOG"/>
    <property type="match status" value="1"/>
</dbReference>
<dbReference type="EMBL" id="OB660974">
    <property type="protein sequence ID" value="CAD7226911.1"/>
    <property type="molecule type" value="Genomic_DNA"/>
</dbReference>
<feature type="region of interest" description="Disordered" evidence="7">
    <location>
        <begin position="1482"/>
        <end position="1543"/>
    </location>
</feature>
<dbReference type="InterPro" id="IPR052412">
    <property type="entry name" value="CC-Dev_Transcription_Reg"/>
</dbReference>
<keyword evidence="4" id="KW-0238">DNA-binding</keyword>
<reference evidence="8" key="1">
    <citation type="submission" date="2020-11" db="EMBL/GenBank/DDBJ databases">
        <authorList>
            <person name="Tran Van P."/>
        </authorList>
    </citation>
    <scope>NUCLEOTIDE SEQUENCE</scope>
</reference>
<feature type="compositionally biased region" description="Basic and acidic residues" evidence="7">
    <location>
        <begin position="1761"/>
        <end position="1773"/>
    </location>
</feature>
<evidence type="ECO:0000313" key="8">
    <source>
        <dbReference type="EMBL" id="CAD7226911.1"/>
    </source>
</evidence>
<gene>
    <name evidence="8" type="ORF">CTOB1V02_LOCUS4822</name>
</gene>
<feature type="compositionally biased region" description="Basic residues" evidence="7">
    <location>
        <begin position="840"/>
        <end position="851"/>
    </location>
</feature>
<keyword evidence="5" id="KW-0804">Transcription</keyword>
<dbReference type="SUPFAM" id="SSF47095">
    <property type="entry name" value="HMG-box"/>
    <property type="match status" value="1"/>
</dbReference>
<feature type="region of interest" description="Disordered" evidence="7">
    <location>
        <begin position="748"/>
        <end position="885"/>
    </location>
</feature>
<feature type="region of interest" description="Disordered" evidence="7">
    <location>
        <begin position="1713"/>
        <end position="1773"/>
    </location>
</feature>
<dbReference type="GO" id="GO:0005634">
    <property type="term" value="C:nucleus"/>
    <property type="evidence" value="ECO:0007669"/>
    <property type="project" value="UniProtKB-UniRule"/>
</dbReference>
<dbReference type="InterPro" id="IPR058607">
    <property type="entry name" value="HMG-box_Cic-like"/>
</dbReference>
<feature type="region of interest" description="Disordered" evidence="7">
    <location>
        <begin position="1635"/>
        <end position="1654"/>
    </location>
</feature>
<feature type="compositionally biased region" description="Polar residues" evidence="7">
    <location>
        <begin position="1210"/>
        <end position="1219"/>
    </location>
</feature>
<feature type="compositionally biased region" description="Basic and acidic residues" evidence="7">
    <location>
        <begin position="1275"/>
        <end position="1285"/>
    </location>
</feature>
<dbReference type="InterPro" id="IPR036910">
    <property type="entry name" value="HMG_box_dom_sf"/>
</dbReference>
<dbReference type="FunFam" id="1.10.30.10:FF:000010">
    <property type="entry name" value="Capicua transcriptional repressor b"/>
    <property type="match status" value="1"/>
</dbReference>
<dbReference type="GO" id="GO:0000977">
    <property type="term" value="F:RNA polymerase II transcription regulatory region sequence-specific DNA binding"/>
    <property type="evidence" value="ECO:0007669"/>
    <property type="project" value="TreeGrafter"/>
</dbReference>
<evidence type="ECO:0000256" key="1">
    <source>
        <dbReference type="ARBA" id="ARBA00022491"/>
    </source>
</evidence>
<feature type="compositionally biased region" description="Polar residues" evidence="7">
    <location>
        <begin position="1562"/>
        <end position="1578"/>
    </location>
</feature>
<feature type="compositionally biased region" description="Low complexity" evidence="7">
    <location>
        <begin position="1714"/>
        <end position="1724"/>
    </location>
</feature>
<evidence type="ECO:0000256" key="6">
    <source>
        <dbReference type="ARBA" id="ARBA00023242"/>
    </source>
</evidence>
<dbReference type="InterPro" id="IPR058606">
    <property type="entry name" value="HTH_Cic_C"/>
</dbReference>
<keyword evidence="1" id="KW-0678">Repressor</keyword>
<feature type="region of interest" description="Disordered" evidence="7">
    <location>
        <begin position="897"/>
        <end position="952"/>
    </location>
</feature>
<keyword evidence="3" id="KW-0805">Transcription regulation</keyword>
<dbReference type="Pfam" id="PF16090">
    <property type="entry name" value="DUF4819"/>
    <property type="match status" value="1"/>
</dbReference>
<dbReference type="Gene3D" id="1.10.30.10">
    <property type="entry name" value="High mobility group box domain"/>
    <property type="match status" value="1"/>
</dbReference>
<feature type="compositionally biased region" description="Polar residues" evidence="7">
    <location>
        <begin position="852"/>
        <end position="862"/>
    </location>
</feature>
<feature type="compositionally biased region" description="Low complexity" evidence="7">
    <location>
        <begin position="811"/>
        <end position="820"/>
    </location>
</feature>
<keyword evidence="6" id="KW-0539">Nucleus</keyword>
<dbReference type="CDD" id="cd21990">
    <property type="entry name" value="HMG-box_CIC-like"/>
    <property type="match status" value="1"/>
</dbReference>
<feature type="region of interest" description="Disordered" evidence="7">
    <location>
        <begin position="205"/>
        <end position="224"/>
    </location>
</feature>
<evidence type="ECO:0000256" key="4">
    <source>
        <dbReference type="ARBA" id="ARBA00023125"/>
    </source>
</evidence>
<feature type="region of interest" description="Disordered" evidence="7">
    <location>
        <begin position="1134"/>
        <end position="1166"/>
    </location>
</feature>
<keyword evidence="2" id="KW-0597">Phosphoprotein</keyword>
<feature type="region of interest" description="Disordered" evidence="7">
    <location>
        <begin position="141"/>
        <end position="163"/>
    </location>
</feature>
<dbReference type="PANTHER" id="PTHR13059">
    <property type="entry name" value="HMG-BOX TRANSCRIPTION FACTOR BBX"/>
    <property type="match status" value="1"/>
</dbReference>
<dbReference type="Pfam" id="PF25981">
    <property type="entry name" value="HTH_Cic_C"/>
    <property type="match status" value="1"/>
</dbReference>
<feature type="compositionally biased region" description="Low complexity" evidence="7">
    <location>
        <begin position="208"/>
        <end position="223"/>
    </location>
</feature>
<feature type="region of interest" description="Disordered" evidence="7">
    <location>
        <begin position="1208"/>
        <end position="1322"/>
    </location>
</feature>
<feature type="region of interest" description="Disordered" evidence="7">
    <location>
        <begin position="985"/>
        <end position="1063"/>
    </location>
</feature>
<evidence type="ECO:0000256" key="5">
    <source>
        <dbReference type="ARBA" id="ARBA00023163"/>
    </source>
</evidence>
<feature type="compositionally biased region" description="Acidic residues" evidence="7">
    <location>
        <begin position="1019"/>
        <end position="1036"/>
    </location>
</feature>
<evidence type="ECO:0000256" key="3">
    <source>
        <dbReference type="ARBA" id="ARBA00023015"/>
    </source>
</evidence>
<feature type="compositionally biased region" description="Pro residues" evidence="7">
    <location>
        <begin position="922"/>
        <end position="933"/>
    </location>
</feature>
<evidence type="ECO:0000256" key="2">
    <source>
        <dbReference type="ARBA" id="ARBA00022553"/>
    </source>
</evidence>
<feature type="compositionally biased region" description="Polar residues" evidence="7">
    <location>
        <begin position="548"/>
        <end position="566"/>
    </location>
</feature>
<feature type="compositionally biased region" description="Polar residues" evidence="7">
    <location>
        <begin position="486"/>
        <end position="503"/>
    </location>
</feature>
<name>A0A7R8ZME0_9CRUS</name>
<feature type="compositionally biased region" description="Polar residues" evidence="7">
    <location>
        <begin position="748"/>
        <end position="760"/>
    </location>
</feature>
<dbReference type="SMART" id="SM00398">
    <property type="entry name" value="HMG"/>
    <property type="match status" value="1"/>
</dbReference>
<dbReference type="Pfam" id="PF00505">
    <property type="entry name" value="HMG_box"/>
    <property type="match status" value="1"/>
</dbReference>
<sequence>MCTVRGHWDFCPSTSSPMADISSVCERSEGGDGEFPSSLRDPIMQHCIVACCHEQEALKIGVLRQCRRSWWTLVICSQLMAGEAWWCRRPPSAMVHPKKRKYDPGAFENTASSAENDTRTVVNQANASAVPQTSNSIFLQPTLPPSSTGGYPTQHHGTASPANGSEVVYATPLEHTSGRAYSSGLPPVSRGMAQYPSAVPLNNYRLPSGAGSHTSTQHSTASSVPLRPHLSMIPARYHYPSVTGMIGPPVPPFTGAGGHHFQTSRMGSAGSVPGVPMNPMKPGPSNNSVPGPMNNPMLSGHPQELDVTGHPSEVMTRLRPPQRPSEQHLLEWRGQKVLGKRGSAYYPGILRQVLPPAGVLVLFDNENHEVPFPDVISPERRFEIIGDSVPPALFLRLGERLCAKTDPETNVFLEGLLVEVGYGTTPPQYKIRLLAEGVRGDEHWIRRPHIRLLQPPWWEDIEGEAEICNRFIKGLSPPSRKGTPAPSCTTTPLSGSTAHSSGSKFEYESDSEDELQVAGGFSSDPADLMSHRRSMSLTPGALIDGSKGTRSTMQSRASTSSLTDSAGTHPIHRSQPSTPRQELLPDRGQATPHQYKKGDVVSMQNGIRKKFNGKQWRRLCSKEGCSKESQRRGFCSRHLSLKGKTLKSTGVGLPATLSSSSSVEGISVVVPPMAPNGPLPIPASVPNSAAHLPKKADALQSPRGALKHNLLQLPSPYLVSPGPVPQSPLKTGRFDQAETDAASVLVSLGTSRGGTPNASSHHPALVGGSSSVPPSPLPPHQATSPDQRARFFHPIDQPPLPDQTHIPPDWSSSVVTTSSVEADSKLRTGGRECHVMCHPPHSHIPHTRHHTTQSQGGVSHQSLPRPEVLRPMSMNSGQQSYPLPAPSVIHTTESVIQAPSPRLQPPPHASSSSLLMERHPTPQAPPTKAPSPPQSYHIPPTEGIRHSPLNRIPPAHHELMVNSTLQAAAVQNHAVDLSNGSLRSRAHSAEDVSGGRSSFDVGTSQSPMDVGGPPTPREDSEETDEALEDDVFEEDTTAPGDDSSGKRRSLSLSDGGSGKEHIRRPMNAFMIFSKRHRALVHQRHPNQDNRNVSKILGEWWYALAAEEKKEYHKLASQVKEAHYRAHPKWKWCSKDRRKSSSSARSDGMCSRRTLGSTEDLSLGPSSPVMKAEVENLLKDSPEGASNEGFVTSSREESIRMAHRLYPNMQAYHSPNSPNWKTDVKDESYSESGEGEIDLKCKEQVLVSDSDGERDVSMNSHHPTSSKPPSVGFPHSEAKDPHKEAKQNAIGSKAVVSSSHSSPATTTIDLSKCRPPQSALMGPAAKTSPMLLVPANPPRTSQGGAVLTNLVFSSSTPGNSSAGNPPTTAYLIRSPLSIQVVVPSTQSNGVPTLRPTTVTTVSGGVLQLAPPATPEAYTGGQKPMYQTTGSKSLPQMVVTSTSASGVTTLATVAVKNIPKIVTHAEEGPVDQCDGMASECVPPKKKFALNPTPAQLGTAPLQRRTSQGSASSSSIAVTSSTTTPESPMTPLSPTSGRKSAPKRPEDGLHKILSEVNFDEKFSSLPQFQPEKSPNLLSQISPRLPNFRKKQSSAGEEDAERSDGEGALGSAGRSVVGGAFFGPEFSVEAAKGEMMKTGDVSPTTLLSPRTPRDGEKGSALRRILDQRRNLVMQLFKEENLFPSAKATANFQQRHADVFPSKACLQLKIREVRQKVMAQTSTPTTDGTAGDDAEQDAAKSKMLPPSAESQGNCSGAAHSTQNCVEESKEKNGNAEAK</sequence>
<accession>A0A7R8ZME0</accession>
<feature type="compositionally biased region" description="Polar residues" evidence="7">
    <location>
        <begin position="1743"/>
        <end position="1760"/>
    </location>
</feature>
<feature type="compositionally biased region" description="Low complexity" evidence="7">
    <location>
        <begin position="1503"/>
        <end position="1533"/>
    </location>
</feature>
<evidence type="ECO:0000256" key="7">
    <source>
        <dbReference type="SAM" id="MobiDB-lite"/>
    </source>
</evidence>
<feature type="region of interest" description="Disordered" evidence="7">
    <location>
        <begin position="1562"/>
        <end position="1610"/>
    </location>
</feature>
<proteinExistence type="predicted"/>
<dbReference type="InterPro" id="IPR009071">
    <property type="entry name" value="HMG_box_dom"/>
</dbReference>
<organism evidence="8">
    <name type="scientific">Cyprideis torosa</name>
    <dbReference type="NCBI Taxonomy" id="163714"/>
    <lineage>
        <taxon>Eukaryota</taxon>
        <taxon>Metazoa</taxon>
        <taxon>Ecdysozoa</taxon>
        <taxon>Arthropoda</taxon>
        <taxon>Crustacea</taxon>
        <taxon>Oligostraca</taxon>
        <taxon>Ostracoda</taxon>
        <taxon>Podocopa</taxon>
        <taxon>Podocopida</taxon>
        <taxon>Cytherocopina</taxon>
        <taxon>Cytheroidea</taxon>
        <taxon>Cytherideidae</taxon>
        <taxon>Cyprideis</taxon>
    </lineage>
</organism>
<dbReference type="OrthoDB" id="10051111at2759"/>
<feature type="compositionally biased region" description="Basic and acidic residues" evidence="7">
    <location>
        <begin position="822"/>
        <end position="835"/>
    </location>
</feature>
<protein>
    <submittedName>
        <fullName evidence="8">Uncharacterized protein</fullName>
    </submittedName>
</protein>
<dbReference type="GO" id="GO:0000981">
    <property type="term" value="F:DNA-binding transcription factor activity, RNA polymerase II-specific"/>
    <property type="evidence" value="ECO:0007669"/>
    <property type="project" value="TreeGrafter"/>
</dbReference>